<dbReference type="Gene3D" id="1.10.167.10">
    <property type="entry name" value="Regulator of G-protein Signalling 4, domain 2"/>
    <property type="match status" value="1"/>
</dbReference>
<dbReference type="PANTHER" id="PTHR47429:SF2">
    <property type="entry name" value="PROTEIN TWIN LOV 1"/>
    <property type="match status" value="1"/>
</dbReference>
<sequence length="619" mass="68860">MESPVVPMSRMRLTKDYTLTDDDDDDAPPPIKRYREGKPQGLPMGYDTDAIYNSPPRINGHRVRSDSREGARSSALRARGPERSLSQTSDNMANNKPYQDHSSEHQYTAQEQDELRKLDFNLEPIDERYNVRQDERHNDAASVTSSHMTDTRSAAPSGSSVSRLPDFFSDEVLQIVLHNPITSRQLLKFSRKRLCAENMEFLSAVDRYQSLLNDVAKTLFDVHKSFLSPQAPSQINIPEHIMNKVNKDLKTSLSTTLPKLETVFTDSQNDVETLVATDIYPRFVRHQMTMSATRALAGDKAKYAGLGDCFVLTDPSKADNPITFASDGFVSVTGYTRNEIIPRNCRFLQGKHTDRKAVRRLGDAIDAREESVELLLNERKNGEPFWNLLYVTPLRDARGNVVFFLGGQINCSTTIHSQNDILRILALNEDVEEDTAPRAPAQEKPNSRYSRFFPSFKGSRSNGVVAKPSPGMEDGLLGKIEKLNLREQMDSFYTAYSKFLVVNAATSVIAFHSAGISSLLWLPGTTATYQPSQPVPVGQNVFNFLGVHAPGGSLPSGFKSKAKAAFKEGKAVSLETQLCTTRHRGFERFVVHFTPLKGGNIDGKEEVGWVVISFGGGGD</sequence>
<feature type="compositionally biased region" description="Basic and acidic residues" evidence="4">
    <location>
        <begin position="129"/>
        <end position="139"/>
    </location>
</feature>
<dbReference type="Pfam" id="PF13426">
    <property type="entry name" value="PAS_9"/>
    <property type="match status" value="1"/>
</dbReference>
<dbReference type="InterPro" id="IPR044926">
    <property type="entry name" value="RGS_subdomain_2"/>
</dbReference>
<dbReference type="HOGENOM" id="CLU_016398_1_0_1"/>
<dbReference type="SUPFAM" id="SSF48097">
    <property type="entry name" value="Regulator of G-protein signaling, RGS"/>
    <property type="match status" value="1"/>
</dbReference>
<proteinExistence type="predicted"/>
<feature type="compositionally biased region" description="Polar residues" evidence="4">
    <location>
        <begin position="84"/>
        <end position="97"/>
    </location>
</feature>
<evidence type="ECO:0000259" key="6">
    <source>
        <dbReference type="PROSITE" id="PS50132"/>
    </source>
</evidence>
<dbReference type="PANTHER" id="PTHR47429">
    <property type="entry name" value="PROTEIN TWIN LOV 1"/>
    <property type="match status" value="1"/>
</dbReference>
<dbReference type="eggNOG" id="KOG3589">
    <property type="taxonomic scope" value="Eukaryota"/>
</dbReference>
<dbReference type="SUPFAM" id="SSF55785">
    <property type="entry name" value="PYP-like sensor domain (PAS domain)"/>
    <property type="match status" value="1"/>
</dbReference>
<evidence type="ECO:0000313" key="8">
    <source>
        <dbReference type="Proteomes" id="UP000030752"/>
    </source>
</evidence>
<keyword evidence="3" id="KW-0157">Chromophore</keyword>
<dbReference type="GO" id="GO:0005634">
    <property type="term" value="C:nucleus"/>
    <property type="evidence" value="ECO:0007669"/>
    <property type="project" value="TreeGrafter"/>
</dbReference>
<dbReference type="EMBL" id="KB822724">
    <property type="protein sequence ID" value="ETN36999.1"/>
    <property type="molecule type" value="Genomic_DNA"/>
</dbReference>
<dbReference type="PROSITE" id="PS50132">
    <property type="entry name" value="RGS"/>
    <property type="match status" value="1"/>
</dbReference>
<dbReference type="PROSITE" id="PS50113">
    <property type="entry name" value="PAC"/>
    <property type="match status" value="1"/>
</dbReference>
<dbReference type="InterPro" id="IPR000014">
    <property type="entry name" value="PAS"/>
</dbReference>
<dbReference type="RefSeq" id="XP_008720531.1">
    <property type="nucleotide sequence ID" value="XM_008722309.1"/>
</dbReference>
<dbReference type="Pfam" id="PF00615">
    <property type="entry name" value="RGS"/>
    <property type="match status" value="1"/>
</dbReference>
<feature type="region of interest" description="Disordered" evidence="4">
    <location>
        <begin position="129"/>
        <end position="161"/>
    </location>
</feature>
<dbReference type="AlphaFoldDB" id="W2RMQ1"/>
<dbReference type="SMART" id="SM00315">
    <property type="entry name" value="RGS"/>
    <property type="match status" value="1"/>
</dbReference>
<keyword evidence="1" id="KW-0285">Flavoprotein</keyword>
<dbReference type="InterPro" id="IPR000700">
    <property type="entry name" value="PAS-assoc_C"/>
</dbReference>
<evidence type="ECO:0000313" key="7">
    <source>
        <dbReference type="EMBL" id="ETN36999.1"/>
    </source>
</evidence>
<dbReference type="InParanoid" id="W2RMQ1"/>
<dbReference type="NCBIfam" id="TIGR00229">
    <property type="entry name" value="sensory_box"/>
    <property type="match status" value="1"/>
</dbReference>
<evidence type="ECO:0000256" key="4">
    <source>
        <dbReference type="SAM" id="MobiDB-lite"/>
    </source>
</evidence>
<dbReference type="OrthoDB" id="447251at2759"/>
<dbReference type="VEuPathDB" id="FungiDB:HMPREF1541_07987"/>
<dbReference type="InterPro" id="IPR016137">
    <property type="entry name" value="RGS"/>
</dbReference>
<feature type="domain" description="RGS" evidence="6">
    <location>
        <begin position="172"/>
        <end position="285"/>
    </location>
</feature>
<evidence type="ECO:0000256" key="2">
    <source>
        <dbReference type="ARBA" id="ARBA00022643"/>
    </source>
</evidence>
<dbReference type="PRINTS" id="PR01301">
    <property type="entry name" value="RGSPROTEIN"/>
</dbReference>
<evidence type="ECO:0000259" key="5">
    <source>
        <dbReference type="PROSITE" id="PS50113"/>
    </source>
</evidence>
<protein>
    <recommendedName>
        <fullName evidence="9">RGS domain-containing protein</fullName>
    </recommendedName>
</protein>
<evidence type="ECO:0000256" key="3">
    <source>
        <dbReference type="ARBA" id="ARBA00022991"/>
    </source>
</evidence>
<keyword evidence="8" id="KW-1185">Reference proteome</keyword>
<dbReference type="Proteomes" id="UP000030752">
    <property type="component" value="Unassembled WGS sequence"/>
</dbReference>
<feature type="region of interest" description="Disordered" evidence="4">
    <location>
        <begin position="1"/>
        <end position="111"/>
    </location>
</feature>
<accession>W2RMQ1</accession>
<gene>
    <name evidence="7" type="ORF">HMPREF1541_07987</name>
</gene>
<dbReference type="InterPro" id="IPR036305">
    <property type="entry name" value="RGS_sf"/>
</dbReference>
<dbReference type="STRING" id="1220924.W2RMQ1"/>
<keyword evidence="2" id="KW-0288">FMN</keyword>
<dbReference type="GeneID" id="19975326"/>
<feature type="compositionally biased region" description="Polar residues" evidence="4">
    <location>
        <begin position="141"/>
        <end position="161"/>
    </location>
</feature>
<name>W2RMQ1_CYPE1</name>
<evidence type="ECO:0008006" key="9">
    <source>
        <dbReference type="Google" id="ProtNLM"/>
    </source>
</evidence>
<dbReference type="CDD" id="cd00130">
    <property type="entry name" value="PAS"/>
    <property type="match status" value="1"/>
</dbReference>
<reference evidence="7 8" key="1">
    <citation type="submission" date="2013-03" db="EMBL/GenBank/DDBJ databases">
        <title>The Genome Sequence of Phialophora europaea CBS 101466.</title>
        <authorList>
            <consortium name="The Broad Institute Genomics Platform"/>
            <person name="Cuomo C."/>
            <person name="de Hoog S."/>
            <person name="Gorbushina A."/>
            <person name="Walker B."/>
            <person name="Young S.K."/>
            <person name="Zeng Q."/>
            <person name="Gargeya S."/>
            <person name="Fitzgerald M."/>
            <person name="Haas B."/>
            <person name="Abouelleil A."/>
            <person name="Allen A.W."/>
            <person name="Alvarado L."/>
            <person name="Arachchi H.M."/>
            <person name="Berlin A.M."/>
            <person name="Chapman S.B."/>
            <person name="Gainer-Dewar J."/>
            <person name="Goldberg J."/>
            <person name="Griggs A."/>
            <person name="Gujja S."/>
            <person name="Hansen M."/>
            <person name="Howarth C."/>
            <person name="Imamovic A."/>
            <person name="Ireland A."/>
            <person name="Larimer J."/>
            <person name="McCowan C."/>
            <person name="Murphy C."/>
            <person name="Pearson M."/>
            <person name="Poon T.W."/>
            <person name="Priest M."/>
            <person name="Roberts A."/>
            <person name="Saif S."/>
            <person name="Shea T."/>
            <person name="Sisk P."/>
            <person name="Sykes S."/>
            <person name="Wortman J."/>
            <person name="Nusbaum C."/>
            <person name="Birren B."/>
        </authorList>
    </citation>
    <scope>NUCLEOTIDE SEQUENCE [LARGE SCALE GENOMIC DNA]</scope>
    <source>
        <strain evidence="7 8">CBS 101466</strain>
    </source>
</reference>
<dbReference type="InterPro" id="IPR035965">
    <property type="entry name" value="PAS-like_dom_sf"/>
</dbReference>
<feature type="domain" description="PAC" evidence="5">
    <location>
        <begin position="370"/>
        <end position="423"/>
    </location>
</feature>
<evidence type="ECO:0000256" key="1">
    <source>
        <dbReference type="ARBA" id="ARBA00022630"/>
    </source>
</evidence>
<dbReference type="Gene3D" id="3.30.450.20">
    <property type="entry name" value="PAS domain"/>
    <property type="match status" value="1"/>
</dbReference>
<organism evidence="7 8">
    <name type="scientific">Cyphellophora europaea (strain CBS 101466)</name>
    <name type="common">Phialophora europaea</name>
    <dbReference type="NCBI Taxonomy" id="1220924"/>
    <lineage>
        <taxon>Eukaryota</taxon>
        <taxon>Fungi</taxon>
        <taxon>Dikarya</taxon>
        <taxon>Ascomycota</taxon>
        <taxon>Pezizomycotina</taxon>
        <taxon>Eurotiomycetes</taxon>
        <taxon>Chaetothyriomycetidae</taxon>
        <taxon>Chaetothyriales</taxon>
        <taxon>Cyphellophoraceae</taxon>
        <taxon>Cyphellophora</taxon>
    </lineage>
</organism>